<dbReference type="InterPro" id="IPR007730">
    <property type="entry name" value="SPOR-like_dom"/>
</dbReference>
<evidence type="ECO:0000259" key="3">
    <source>
        <dbReference type="PROSITE" id="PS51724"/>
    </source>
</evidence>
<protein>
    <submittedName>
        <fullName evidence="4">Cytochrome c biogenesis protein CcdA</fullName>
    </submittedName>
    <submittedName>
        <fullName evidence="5">SPOR domain-containing protein</fullName>
    </submittedName>
</protein>
<feature type="compositionally biased region" description="Low complexity" evidence="1">
    <location>
        <begin position="28"/>
        <end position="37"/>
    </location>
</feature>
<evidence type="ECO:0000313" key="4">
    <source>
        <dbReference type="EMBL" id="GLT14571.1"/>
    </source>
</evidence>
<feature type="compositionally biased region" description="Polar residues" evidence="1">
    <location>
        <begin position="44"/>
        <end position="63"/>
    </location>
</feature>
<name>A0A557P8N5_9VIBR</name>
<evidence type="ECO:0000256" key="1">
    <source>
        <dbReference type="SAM" id="MobiDB-lite"/>
    </source>
</evidence>
<dbReference type="Proteomes" id="UP000319828">
    <property type="component" value="Unassembled WGS sequence"/>
</dbReference>
<dbReference type="Gene3D" id="3.30.70.1070">
    <property type="entry name" value="Sporulation related repeat"/>
    <property type="match status" value="1"/>
</dbReference>
<sequence>MKKIAIISLSVLFLAACSSANYDDEVSTETYQETYQTDEVPQPITESNTPLEQDLSVDSTQAAEPSMIEPAAPEAKTESGKKVVKLSPPAEEETKAESSESTVKVFYPEQNDVTQPAAGNYLVQVAALQSEKFLTNTAKGLPENQPKWQNIKTVNGKQWHSLLFGNFKTAEEAKDAIMRLPASYQNMGPFVKSVKSITNSQYPTLKKLP</sequence>
<dbReference type="Proteomes" id="UP001157156">
    <property type="component" value="Unassembled WGS sequence"/>
</dbReference>
<accession>A0A557P8N5</accession>
<reference evidence="4" key="4">
    <citation type="submission" date="2023-01" db="EMBL/GenBank/DDBJ databases">
        <title>Draft genome sequence of Vibrio algivorus strain NBRC 111146.</title>
        <authorList>
            <person name="Sun Q."/>
            <person name="Mori K."/>
        </authorList>
    </citation>
    <scope>NUCLEOTIDE SEQUENCE</scope>
    <source>
        <strain evidence="4">NBRC 111146</strain>
    </source>
</reference>
<keyword evidence="2" id="KW-0732">Signal</keyword>
<dbReference type="GO" id="GO:0042834">
    <property type="term" value="F:peptidoglycan binding"/>
    <property type="evidence" value="ECO:0007669"/>
    <property type="project" value="InterPro"/>
</dbReference>
<dbReference type="PROSITE" id="PS51257">
    <property type="entry name" value="PROKAR_LIPOPROTEIN"/>
    <property type="match status" value="1"/>
</dbReference>
<evidence type="ECO:0000313" key="6">
    <source>
        <dbReference type="Proteomes" id="UP000319828"/>
    </source>
</evidence>
<feature type="region of interest" description="Disordered" evidence="1">
    <location>
        <begin position="23"/>
        <end position="101"/>
    </location>
</feature>
<feature type="signal peptide" evidence="2">
    <location>
        <begin position="1"/>
        <end position="22"/>
    </location>
</feature>
<feature type="chain" id="PRO_5022225632" evidence="2">
    <location>
        <begin position="23"/>
        <end position="209"/>
    </location>
</feature>
<dbReference type="OrthoDB" id="6189369at2"/>
<reference evidence="5 6" key="3">
    <citation type="submission" date="2019-07" db="EMBL/GenBank/DDBJ databases">
        <title>The draft genome sequence of Vibrio algivorus M1486.</title>
        <authorList>
            <person name="Meng X."/>
        </authorList>
    </citation>
    <scope>NUCLEOTIDE SEQUENCE [LARGE SCALE GENOMIC DNA]</scope>
    <source>
        <strain evidence="5 6">M1486</strain>
    </source>
</reference>
<comment type="caution">
    <text evidence="5">The sequence shown here is derived from an EMBL/GenBank/DDBJ whole genome shotgun (WGS) entry which is preliminary data.</text>
</comment>
<reference evidence="7" key="2">
    <citation type="journal article" date="2019" name="Int. J. Syst. Evol. Microbiol.">
        <title>The Global Catalogue of Microorganisms (GCM) 10K type strain sequencing project: providing services to taxonomists for standard genome sequencing and annotation.</title>
        <authorList>
            <consortium name="The Broad Institute Genomics Platform"/>
            <consortium name="The Broad Institute Genome Sequencing Center for Infectious Disease"/>
            <person name="Wu L."/>
            <person name="Ma J."/>
        </authorList>
    </citation>
    <scope>NUCLEOTIDE SEQUENCE [LARGE SCALE GENOMIC DNA]</scope>
    <source>
        <strain evidence="7">NBRC 111146</strain>
    </source>
</reference>
<dbReference type="RefSeq" id="WP_089122959.1">
    <property type="nucleotide sequence ID" value="NZ_BSPV01000004.1"/>
</dbReference>
<dbReference type="EMBL" id="VMKJ01000012">
    <property type="protein sequence ID" value="TVO37023.1"/>
    <property type="molecule type" value="Genomic_DNA"/>
</dbReference>
<dbReference type="Pfam" id="PF05036">
    <property type="entry name" value="SPOR"/>
    <property type="match status" value="1"/>
</dbReference>
<organism evidence="5 6">
    <name type="scientific">Vibrio algivorus</name>
    <dbReference type="NCBI Taxonomy" id="1667024"/>
    <lineage>
        <taxon>Bacteria</taxon>
        <taxon>Pseudomonadati</taxon>
        <taxon>Pseudomonadota</taxon>
        <taxon>Gammaproteobacteria</taxon>
        <taxon>Vibrionales</taxon>
        <taxon>Vibrionaceae</taxon>
        <taxon>Vibrio</taxon>
    </lineage>
</organism>
<gene>
    <name evidence="5" type="ORF">FOF44_08075</name>
    <name evidence="4" type="ORF">GCM10007931_15460</name>
</gene>
<proteinExistence type="predicted"/>
<dbReference type="EMBL" id="BSPV01000004">
    <property type="protein sequence ID" value="GLT14571.1"/>
    <property type="molecule type" value="Genomic_DNA"/>
</dbReference>
<feature type="domain" description="SPOR" evidence="3">
    <location>
        <begin position="115"/>
        <end position="193"/>
    </location>
</feature>
<evidence type="ECO:0000313" key="7">
    <source>
        <dbReference type="Proteomes" id="UP001157156"/>
    </source>
</evidence>
<reference evidence="4" key="1">
    <citation type="journal article" date="2014" name="Int. J. Syst. Evol. Microbiol.">
        <title>Complete genome of a new Firmicutes species belonging to the dominant human colonic microbiota ('Ruminococcus bicirculans') reveals two chromosomes and a selective capacity to utilize plant glucans.</title>
        <authorList>
            <consortium name="NISC Comparative Sequencing Program"/>
            <person name="Wegmann U."/>
            <person name="Louis P."/>
            <person name="Goesmann A."/>
            <person name="Henrissat B."/>
            <person name="Duncan S.H."/>
            <person name="Flint H.J."/>
        </authorList>
    </citation>
    <scope>NUCLEOTIDE SEQUENCE</scope>
    <source>
        <strain evidence="4">NBRC 111146</strain>
    </source>
</reference>
<keyword evidence="7" id="KW-1185">Reference proteome</keyword>
<evidence type="ECO:0000313" key="5">
    <source>
        <dbReference type="EMBL" id="TVO37023.1"/>
    </source>
</evidence>
<dbReference type="InterPro" id="IPR036680">
    <property type="entry name" value="SPOR-like_sf"/>
</dbReference>
<dbReference type="AlphaFoldDB" id="A0A557P8N5"/>
<dbReference type="PROSITE" id="PS51724">
    <property type="entry name" value="SPOR"/>
    <property type="match status" value="1"/>
</dbReference>
<evidence type="ECO:0000256" key="2">
    <source>
        <dbReference type="SAM" id="SignalP"/>
    </source>
</evidence>